<name>A0A3B0Y255_9ZZZZ</name>
<dbReference type="Pfam" id="PF09414">
    <property type="entry name" value="RNA_ligase"/>
    <property type="match status" value="1"/>
</dbReference>
<gene>
    <name evidence="2" type="ORF">MNBD_GAMMA12-3071</name>
</gene>
<sequence>MSELIKFSSIGQFRNIVKDICEYEGPRLPTLVFHGTVKVHGTNASIVINSDETQYAQSRNNVLSTSTDNSGFSAWHQQKQALFAEYAAKIKVHENLSEQETIIVYGEWAGKGIQSGVAVSELDKFFYIFGVKVFNGEDHYWVKDVPSFVNATDICDANSIWKKSIEIDFNDPGKIQNDLIALTNLIEAECPVGKRFGVSGVGEGIVWEFIDSRGKKISFKVKGAKHSISKVKKLASIDPERIESISKFVEYAVTENRLNQGFSEICHNEADRALLGPFIRWVSNDILKEENDTLVANGLTMRDVGSALSKKARNWFFDKEFI</sequence>
<reference evidence="2" key="1">
    <citation type="submission" date="2018-06" db="EMBL/GenBank/DDBJ databases">
        <authorList>
            <person name="Zhirakovskaya E."/>
        </authorList>
    </citation>
    <scope>NUCLEOTIDE SEQUENCE</scope>
</reference>
<protein>
    <recommendedName>
        <fullName evidence="1">RNA ligase domain-containing protein</fullName>
    </recommendedName>
</protein>
<organism evidence="2">
    <name type="scientific">hydrothermal vent metagenome</name>
    <dbReference type="NCBI Taxonomy" id="652676"/>
    <lineage>
        <taxon>unclassified sequences</taxon>
        <taxon>metagenomes</taxon>
        <taxon>ecological metagenomes</taxon>
    </lineage>
</organism>
<feature type="domain" description="RNA ligase" evidence="1">
    <location>
        <begin position="35"/>
        <end position="151"/>
    </location>
</feature>
<dbReference type="InterPro" id="IPR021122">
    <property type="entry name" value="RNA_ligase_dom_REL/Rnl2"/>
</dbReference>
<dbReference type="EMBL" id="UOFL01000062">
    <property type="protein sequence ID" value="VAW74728.1"/>
    <property type="molecule type" value="Genomic_DNA"/>
</dbReference>
<accession>A0A3B0Y255</accession>
<dbReference type="AlphaFoldDB" id="A0A3B0Y255"/>
<evidence type="ECO:0000259" key="1">
    <source>
        <dbReference type="Pfam" id="PF09414"/>
    </source>
</evidence>
<evidence type="ECO:0000313" key="2">
    <source>
        <dbReference type="EMBL" id="VAW74728.1"/>
    </source>
</evidence>
<proteinExistence type="predicted"/>
<dbReference type="Gene3D" id="3.30.470.30">
    <property type="entry name" value="DNA ligase/mRNA capping enzyme"/>
    <property type="match status" value="1"/>
</dbReference>
<dbReference type="SUPFAM" id="SSF56091">
    <property type="entry name" value="DNA ligase/mRNA capping enzyme, catalytic domain"/>
    <property type="match status" value="1"/>
</dbReference>